<comment type="catalytic activity">
    <reaction evidence="5 6">
        <text>NAD(+) + ATP = ADP + NADP(+) + H(+)</text>
        <dbReference type="Rhea" id="RHEA:18629"/>
        <dbReference type="ChEBI" id="CHEBI:15378"/>
        <dbReference type="ChEBI" id="CHEBI:30616"/>
        <dbReference type="ChEBI" id="CHEBI:57540"/>
        <dbReference type="ChEBI" id="CHEBI:58349"/>
        <dbReference type="ChEBI" id="CHEBI:456216"/>
        <dbReference type="EC" id="2.7.1.23"/>
    </reaction>
</comment>
<dbReference type="Proteomes" id="UP000530850">
    <property type="component" value="Unassembled WGS sequence"/>
</dbReference>
<dbReference type="InterPro" id="IPR002504">
    <property type="entry name" value="NADK"/>
</dbReference>
<keyword evidence="2 6" id="KW-0418">Kinase</keyword>
<feature type="binding site" evidence="6">
    <location>
        <begin position="161"/>
        <end position="162"/>
    </location>
    <ligand>
        <name>NAD(+)</name>
        <dbReference type="ChEBI" id="CHEBI:57540"/>
    </ligand>
</feature>
<comment type="similarity">
    <text evidence="6">Belongs to the NAD kinase family.</text>
</comment>
<reference evidence="8 9" key="1">
    <citation type="submission" date="2019-04" db="EMBL/GenBank/DDBJ databases">
        <title>Microbes associate with the intestines of laboratory mice.</title>
        <authorList>
            <person name="Navarre W."/>
            <person name="Wong E."/>
            <person name="Huang K.C."/>
            <person name="Tropini C."/>
            <person name="Ng K."/>
            <person name="Yu B."/>
        </authorList>
    </citation>
    <scope>NUCLEOTIDE SEQUENCE [LARGE SCALE GENOMIC DNA]</scope>
    <source>
        <strain evidence="8 9">NM48_B13</strain>
    </source>
</reference>
<keyword evidence="4 6" id="KW-0520">NAD</keyword>
<comment type="subcellular location">
    <subcellularLocation>
        <location evidence="6">Cytoplasm</location>
    </subcellularLocation>
</comment>
<feature type="binding site" evidence="6">
    <location>
        <position position="191"/>
    </location>
    <ligand>
        <name>NAD(+)</name>
        <dbReference type="ChEBI" id="CHEBI:57540"/>
    </ligand>
</feature>
<gene>
    <name evidence="6" type="primary">nadK</name>
    <name evidence="8" type="ORF">E5982_02645</name>
    <name evidence="7" type="ORF">FHR31_000022</name>
</gene>
<accession>A0A3N0A951</accession>
<organism evidence="7 10">
    <name type="scientific">Parvibacter caecicola</name>
    <dbReference type="NCBI Taxonomy" id="747645"/>
    <lineage>
        <taxon>Bacteria</taxon>
        <taxon>Bacillati</taxon>
        <taxon>Actinomycetota</taxon>
        <taxon>Coriobacteriia</taxon>
        <taxon>Coriobacteriales</taxon>
        <taxon>Coriobacteriaceae</taxon>
        <taxon>Parvibacter</taxon>
    </lineage>
</organism>
<comment type="function">
    <text evidence="6">Involved in the regulation of the intracellular balance of NAD and NADP, and is a key enzyme in the biosynthesis of NADP. Catalyzes specifically the phosphorylation on 2'-hydroxyl of the adenosine moiety of NAD to yield NADP.</text>
</comment>
<evidence type="ECO:0000313" key="7">
    <source>
        <dbReference type="EMBL" id="MBB3170242.1"/>
    </source>
</evidence>
<feature type="binding site" evidence="6">
    <location>
        <position position="71"/>
    </location>
    <ligand>
        <name>NAD(+)</name>
        <dbReference type="ChEBI" id="CHEBI:57540"/>
    </ligand>
</feature>
<evidence type="ECO:0000313" key="8">
    <source>
        <dbReference type="EMBL" id="TJW12504.1"/>
    </source>
</evidence>
<dbReference type="SUPFAM" id="SSF111331">
    <property type="entry name" value="NAD kinase/diacylglycerol kinase-like"/>
    <property type="match status" value="1"/>
</dbReference>
<dbReference type="InterPro" id="IPR017437">
    <property type="entry name" value="ATP-NAD_kinase_PpnK-typ_C"/>
</dbReference>
<dbReference type="InterPro" id="IPR016064">
    <property type="entry name" value="NAD/diacylglycerol_kinase_sf"/>
</dbReference>
<dbReference type="Gene3D" id="2.60.200.30">
    <property type="entry name" value="Probable inorganic polyphosphate/atp-NAD kinase, domain 2"/>
    <property type="match status" value="1"/>
</dbReference>
<dbReference type="Pfam" id="PF01513">
    <property type="entry name" value="NAD_kinase"/>
    <property type="match status" value="1"/>
</dbReference>
<dbReference type="EC" id="2.7.1.23" evidence="6"/>
<dbReference type="Gene3D" id="3.40.50.10330">
    <property type="entry name" value="Probable inorganic polyphosphate/atp-NAD kinase, domain 1"/>
    <property type="match status" value="1"/>
</dbReference>
<dbReference type="GO" id="GO:0046872">
    <property type="term" value="F:metal ion binding"/>
    <property type="evidence" value="ECO:0007669"/>
    <property type="project" value="UniProtKB-UniRule"/>
</dbReference>
<dbReference type="GO" id="GO:0051287">
    <property type="term" value="F:NAD binding"/>
    <property type="evidence" value="ECO:0007669"/>
    <property type="project" value="UniProtKB-ARBA"/>
</dbReference>
<dbReference type="HAMAP" id="MF_00361">
    <property type="entry name" value="NAD_kinase"/>
    <property type="match status" value="1"/>
</dbReference>
<keyword evidence="3 6" id="KW-0521">NADP</keyword>
<keyword evidence="6" id="KW-0547">Nucleotide-binding</keyword>
<dbReference type="OrthoDB" id="9774737at2"/>
<dbReference type="InterPro" id="IPR017438">
    <property type="entry name" value="ATP-NAD_kinase_N"/>
</dbReference>
<evidence type="ECO:0000256" key="1">
    <source>
        <dbReference type="ARBA" id="ARBA00022679"/>
    </source>
</evidence>
<dbReference type="EMBL" id="SSTM01000001">
    <property type="protein sequence ID" value="TJW12504.1"/>
    <property type="molecule type" value="Genomic_DNA"/>
</dbReference>
<evidence type="ECO:0000313" key="10">
    <source>
        <dbReference type="Proteomes" id="UP000530850"/>
    </source>
</evidence>
<dbReference type="EMBL" id="JACHYA010000001">
    <property type="protein sequence ID" value="MBB3170242.1"/>
    <property type="molecule type" value="Genomic_DNA"/>
</dbReference>
<keyword evidence="1 6" id="KW-0808">Transferase</keyword>
<dbReference type="PANTHER" id="PTHR20275:SF0">
    <property type="entry name" value="NAD KINASE"/>
    <property type="match status" value="1"/>
</dbReference>
<dbReference type="GO" id="GO:0019674">
    <property type="term" value="P:NAD+ metabolic process"/>
    <property type="evidence" value="ECO:0007669"/>
    <property type="project" value="InterPro"/>
</dbReference>
<evidence type="ECO:0000256" key="6">
    <source>
        <dbReference type="HAMAP-Rule" id="MF_00361"/>
    </source>
</evidence>
<keyword evidence="9" id="KW-1185">Reference proteome</keyword>
<dbReference type="RefSeq" id="WP_123185779.1">
    <property type="nucleotide sequence ID" value="NZ_CANPEU010000020.1"/>
</dbReference>
<evidence type="ECO:0000256" key="4">
    <source>
        <dbReference type="ARBA" id="ARBA00023027"/>
    </source>
</evidence>
<dbReference type="GO" id="GO:0006741">
    <property type="term" value="P:NADP+ biosynthetic process"/>
    <property type="evidence" value="ECO:0007669"/>
    <property type="project" value="UniProtKB-UniRule"/>
</dbReference>
<dbReference type="GO" id="GO:0005737">
    <property type="term" value="C:cytoplasm"/>
    <property type="evidence" value="ECO:0007669"/>
    <property type="project" value="UniProtKB-SubCell"/>
</dbReference>
<name>A0A3N0A951_9ACTN</name>
<reference evidence="7 10" key="2">
    <citation type="submission" date="2020-08" db="EMBL/GenBank/DDBJ databases">
        <title>Sequencing the genomes of 1000 actinobacteria strains.</title>
        <authorList>
            <person name="Klenk H.-P."/>
        </authorList>
    </citation>
    <scope>NUCLEOTIDE SEQUENCE [LARGE SCALE GENOMIC DNA]</scope>
    <source>
        <strain evidence="7 10">DSM 22242</strain>
    </source>
</reference>
<dbReference type="Proteomes" id="UP000309454">
    <property type="component" value="Unassembled WGS sequence"/>
</dbReference>
<dbReference type="GO" id="GO:0003951">
    <property type="term" value="F:NAD+ kinase activity"/>
    <property type="evidence" value="ECO:0007669"/>
    <property type="project" value="UniProtKB-UniRule"/>
</dbReference>
<comment type="caution">
    <text evidence="6">Lacks conserved residue(s) required for the propagation of feature annotation.</text>
</comment>
<evidence type="ECO:0000313" key="9">
    <source>
        <dbReference type="Proteomes" id="UP000309454"/>
    </source>
</evidence>
<feature type="binding site" evidence="6">
    <location>
        <position position="226"/>
    </location>
    <ligand>
        <name>NAD(+)</name>
        <dbReference type="ChEBI" id="CHEBI:57540"/>
    </ligand>
</feature>
<dbReference type="GeneID" id="93357077"/>
<protein>
    <recommendedName>
        <fullName evidence="6">NAD kinase</fullName>
        <ecNumber evidence="6">2.7.1.23</ecNumber>
    </recommendedName>
    <alternativeName>
        <fullName evidence="6">ATP-dependent NAD kinase</fullName>
    </alternativeName>
</protein>
<dbReference type="AlphaFoldDB" id="A0A3N0A951"/>
<evidence type="ECO:0000256" key="2">
    <source>
        <dbReference type="ARBA" id="ARBA00022777"/>
    </source>
</evidence>
<keyword evidence="6" id="KW-0067">ATP-binding</keyword>
<feature type="binding site" evidence="6">
    <location>
        <begin position="202"/>
        <end position="207"/>
    </location>
    <ligand>
        <name>NAD(+)</name>
        <dbReference type="ChEBI" id="CHEBI:57540"/>
    </ligand>
</feature>
<comment type="cofactor">
    <cofactor evidence="6">
        <name>a divalent metal cation</name>
        <dbReference type="ChEBI" id="CHEBI:60240"/>
    </cofactor>
</comment>
<evidence type="ECO:0000256" key="3">
    <source>
        <dbReference type="ARBA" id="ARBA00022857"/>
    </source>
</evidence>
<dbReference type="GO" id="GO:0005524">
    <property type="term" value="F:ATP binding"/>
    <property type="evidence" value="ECO:0007669"/>
    <property type="project" value="UniProtKB-KW"/>
</dbReference>
<feature type="binding site" evidence="6">
    <location>
        <begin position="66"/>
        <end position="67"/>
    </location>
    <ligand>
        <name>NAD(+)</name>
        <dbReference type="ChEBI" id="CHEBI:57540"/>
    </ligand>
</feature>
<sequence>MHILIVRNNSNSKALDASLLLMSYLNSVGASTYMADSSDLGNSRRRAQIAQQLPEQLQLAFVLGGDGTVLHTVHLLEGRLCPILPINFGRMGFLTNDDEDGIIPLAASALAGELGEDRRALLQLEVTCQDGGPEHNGAAQADDYGVNSEGLEGKTVFTALNEASLTRGAMGRIIEISLAVNGIPVFKERGDGIILSTATGSTAYALSSGGPLVSPRYSGLLAVPIAPHTLRARAIVTDPNDVLEVTARQTDEFRDIALFIDGELVLLPGPVQTVIASRADQSVTLLRPRPDTFYQAIAQDFFA</sequence>
<keyword evidence="6" id="KW-0963">Cytoplasm</keyword>
<comment type="caution">
    <text evidence="7">The sequence shown here is derived from an EMBL/GenBank/DDBJ whole genome shotgun (WGS) entry which is preliminary data.</text>
</comment>
<feature type="binding site" evidence="6">
    <location>
        <position position="189"/>
    </location>
    <ligand>
        <name>NAD(+)</name>
        <dbReference type="ChEBI" id="CHEBI:57540"/>
    </ligand>
</feature>
<dbReference type="PANTHER" id="PTHR20275">
    <property type="entry name" value="NAD KINASE"/>
    <property type="match status" value="1"/>
</dbReference>
<feature type="binding site" evidence="6">
    <location>
        <position position="172"/>
    </location>
    <ligand>
        <name>NAD(+)</name>
        <dbReference type="ChEBI" id="CHEBI:57540"/>
    </ligand>
</feature>
<dbReference type="Pfam" id="PF20143">
    <property type="entry name" value="NAD_kinase_C"/>
    <property type="match status" value="1"/>
</dbReference>
<evidence type="ECO:0000256" key="5">
    <source>
        <dbReference type="ARBA" id="ARBA00047925"/>
    </source>
</evidence>
<proteinExistence type="inferred from homology"/>
<feature type="active site" description="Proton acceptor" evidence="6">
    <location>
        <position position="66"/>
    </location>
</feature>